<dbReference type="SMART" id="SM00842">
    <property type="entry name" value="FtsA"/>
    <property type="match status" value="1"/>
</dbReference>
<keyword evidence="9" id="KW-1185">Reference proteome</keyword>
<keyword evidence="2 5" id="KW-0132">Cell division</keyword>
<evidence type="ECO:0000259" key="7">
    <source>
        <dbReference type="SMART" id="SM00842"/>
    </source>
</evidence>
<sequence length="419" mass="46471">MVINNHMAEEREPGLVVGLDIGTSKILAVVAEVHDDKVIVRGLNSQKTYGVSGGTISDIEQVSVAIKNAIKSLEKQGQCEVFSLSASVTGEHIGCDESAGMVPINRKEVTYKDKEEVLKNARDLAIPQGSEVIHVIPQEYEIDKQKGITNPIGMTGIRLDVKALVITASSNVLNNTRKCIQKCDFNVDNFVFQGVASSMAVLTEDEKRLGVCLVDIGSGTVDLAIYINGALKDVFSIPFAGDRVTMDIAAIMHMSTDVAENFKVKFGSCRADMIPHGEIAELPMHHGVKQISRVELSSIIEARYEDFFGLIRQELKRNYYDHMLGAGFVFTGGGALVEHIEDAAEDYFDLPVRVGFVKNVEVCKELSDQYIDIRDPRYATVIGLLKTQQEHFLHNQRRDGEEPKESIFQKFKRGLKQYF</sequence>
<gene>
    <name evidence="5 8" type="primary">ftsA</name>
    <name evidence="8" type="ORF">GCM10023338_11240</name>
</gene>
<dbReference type="Gene3D" id="3.30.1490.110">
    <property type="match status" value="1"/>
</dbReference>
<dbReference type="InterPro" id="IPR020823">
    <property type="entry name" value="Cell_div_FtsA"/>
</dbReference>
<evidence type="ECO:0000256" key="5">
    <source>
        <dbReference type="HAMAP-Rule" id="MF_02033"/>
    </source>
</evidence>
<organism evidence="8 9">
    <name type="scientific">Wohlfahrtiimonas larvae</name>
    <dbReference type="NCBI Taxonomy" id="1157986"/>
    <lineage>
        <taxon>Bacteria</taxon>
        <taxon>Pseudomonadati</taxon>
        <taxon>Pseudomonadota</taxon>
        <taxon>Gammaproteobacteria</taxon>
        <taxon>Cardiobacteriales</taxon>
        <taxon>Ignatzschineriaceae</taxon>
        <taxon>Wohlfahrtiimonas</taxon>
    </lineage>
</organism>
<dbReference type="NCBIfam" id="TIGR01174">
    <property type="entry name" value="ftsA"/>
    <property type="match status" value="1"/>
</dbReference>
<dbReference type="InterPro" id="IPR050696">
    <property type="entry name" value="FtsA/MreB"/>
</dbReference>
<dbReference type="Proteomes" id="UP001500631">
    <property type="component" value="Unassembled WGS sequence"/>
</dbReference>
<evidence type="ECO:0000256" key="4">
    <source>
        <dbReference type="ARBA" id="ARBA00023306"/>
    </source>
</evidence>
<evidence type="ECO:0000256" key="1">
    <source>
        <dbReference type="ARBA" id="ARBA00022475"/>
    </source>
</evidence>
<dbReference type="InterPro" id="IPR003494">
    <property type="entry name" value="SHS2_FtsA"/>
</dbReference>
<reference evidence="9" key="1">
    <citation type="journal article" date="2019" name="Int. J. Syst. Evol. Microbiol.">
        <title>The Global Catalogue of Microorganisms (GCM) 10K type strain sequencing project: providing services to taxonomists for standard genome sequencing and annotation.</title>
        <authorList>
            <consortium name="The Broad Institute Genomics Platform"/>
            <consortium name="The Broad Institute Genome Sequencing Center for Infectious Disease"/>
            <person name="Wu L."/>
            <person name="Ma J."/>
        </authorList>
    </citation>
    <scope>NUCLEOTIDE SEQUENCE [LARGE SCALE GENOMIC DNA]</scope>
    <source>
        <strain evidence="9">JCM 18424</strain>
    </source>
</reference>
<evidence type="ECO:0000313" key="8">
    <source>
        <dbReference type="EMBL" id="GAA5098589.1"/>
    </source>
</evidence>
<dbReference type="Gene3D" id="3.30.420.40">
    <property type="match status" value="2"/>
</dbReference>
<keyword evidence="3 5" id="KW-0472">Membrane</keyword>
<name>A0ABP9MPQ9_9GAMM</name>
<accession>A0ABP9MPQ9</accession>
<dbReference type="InterPro" id="IPR043129">
    <property type="entry name" value="ATPase_NBD"/>
</dbReference>
<evidence type="ECO:0000256" key="2">
    <source>
        <dbReference type="ARBA" id="ARBA00022618"/>
    </source>
</evidence>
<dbReference type="SUPFAM" id="SSF53067">
    <property type="entry name" value="Actin-like ATPase domain"/>
    <property type="match status" value="2"/>
</dbReference>
<proteinExistence type="inferred from homology"/>
<evidence type="ECO:0000256" key="3">
    <source>
        <dbReference type="ARBA" id="ARBA00023136"/>
    </source>
</evidence>
<comment type="subcellular location">
    <subcellularLocation>
        <location evidence="5">Cell membrane</location>
        <topology evidence="5">Peripheral membrane protein</topology>
        <orientation evidence="5">Cytoplasmic side</orientation>
    </subcellularLocation>
    <text evidence="5">Localizes to the Z ring in an FtsZ-dependent manner. Targeted to the membrane through a conserved C-terminal amphipathic helix.</text>
</comment>
<dbReference type="CDD" id="cd24048">
    <property type="entry name" value="ASKHA_NBD_FtsA"/>
    <property type="match status" value="1"/>
</dbReference>
<dbReference type="PANTHER" id="PTHR32432:SF4">
    <property type="entry name" value="CELL DIVISION PROTEIN FTSA"/>
    <property type="match status" value="1"/>
</dbReference>
<keyword evidence="4 5" id="KW-0131">Cell cycle</keyword>
<comment type="function">
    <text evidence="5 6">Cell division protein that is involved in the assembly of the Z ring. May serve as a membrane anchor for the Z ring.</text>
</comment>
<comment type="similarity">
    <text evidence="5 6">Belongs to the FtsA/MreB family.</text>
</comment>
<evidence type="ECO:0000313" key="9">
    <source>
        <dbReference type="Proteomes" id="UP001500631"/>
    </source>
</evidence>
<evidence type="ECO:0000256" key="6">
    <source>
        <dbReference type="PIRNR" id="PIRNR003101"/>
    </source>
</evidence>
<dbReference type="Pfam" id="PF02491">
    <property type="entry name" value="SHS2_FTSA"/>
    <property type="match status" value="1"/>
</dbReference>
<dbReference type="EMBL" id="BAABKE010000003">
    <property type="protein sequence ID" value="GAA5098589.1"/>
    <property type="molecule type" value="Genomic_DNA"/>
</dbReference>
<comment type="caution">
    <text evidence="8">The sequence shown here is derived from an EMBL/GenBank/DDBJ whole genome shotgun (WGS) entry which is preliminary data.</text>
</comment>
<feature type="domain" description="SHS2" evidence="7">
    <location>
        <begin position="16"/>
        <end position="201"/>
    </location>
</feature>
<dbReference type="PANTHER" id="PTHR32432">
    <property type="entry name" value="CELL DIVISION PROTEIN FTSA-RELATED"/>
    <property type="match status" value="1"/>
</dbReference>
<dbReference type="HAMAP" id="MF_02033">
    <property type="entry name" value="FtsA"/>
    <property type="match status" value="1"/>
</dbReference>
<dbReference type="PIRSF" id="PIRSF003101">
    <property type="entry name" value="FtsA"/>
    <property type="match status" value="1"/>
</dbReference>
<dbReference type="GO" id="GO:0051301">
    <property type="term" value="P:cell division"/>
    <property type="evidence" value="ECO:0007669"/>
    <property type="project" value="UniProtKB-KW"/>
</dbReference>
<protein>
    <recommendedName>
        <fullName evidence="5 6">Cell division protein FtsA</fullName>
    </recommendedName>
</protein>
<dbReference type="Pfam" id="PF14450">
    <property type="entry name" value="FtsA"/>
    <property type="match status" value="1"/>
</dbReference>
<comment type="subunit">
    <text evidence="5">Self-interacts. Interacts with FtsZ.</text>
</comment>
<keyword evidence="1 5" id="KW-1003">Cell membrane</keyword>